<sequence length="327" mass="36206">MVKVRILNFSHSVLTPQIANSAVLEQVADFLTLSLRMPHPEKKHTRPVGAGLSLDKFAALGVSKFDKRRKLERIKKEKLIRHSNYKKLKQKLEAQGLLAGTPVKDSVAELEALDFDGPSSEPQPWSGQRPGTLVTADTPKGSSAAVATGGVGDNGLRRINQRGSATRKRNQADICTGPPSEEPIQLRALGRKPANQTSSYGEGDEDMVQGNADHNRGKQPGGEPGTHGEHLVPGAERDGSNGRNIWAGRKLSRLQRLAQQVAEEKAEKQRAKETALKEREERIKQMAVAEKSRKEQKHLYFKRNAKGQPLMRYRMDKLLSQIQKTVQ</sequence>
<evidence type="ECO:0000313" key="3">
    <source>
        <dbReference type="EMBL" id="GIL72971.1"/>
    </source>
</evidence>
<evidence type="ECO:0000256" key="1">
    <source>
        <dbReference type="SAM" id="Coils"/>
    </source>
</evidence>
<keyword evidence="1" id="KW-0175">Coiled coil</keyword>
<comment type="caution">
    <text evidence="3">The sequence shown here is derived from an EMBL/GenBank/DDBJ whole genome shotgun (WGS) entry which is preliminary data.</text>
</comment>
<dbReference type="Proteomes" id="UP000747110">
    <property type="component" value="Unassembled WGS sequence"/>
</dbReference>
<dbReference type="OrthoDB" id="552033at2759"/>
<evidence type="ECO:0008006" key="5">
    <source>
        <dbReference type="Google" id="ProtNLM"/>
    </source>
</evidence>
<dbReference type="GO" id="GO:0005634">
    <property type="term" value="C:nucleus"/>
    <property type="evidence" value="ECO:0007669"/>
    <property type="project" value="TreeGrafter"/>
</dbReference>
<dbReference type="PANTHER" id="PTHR15657">
    <property type="entry name" value="THYROID TRANSCRIPTION FACTOR 1-ASSOCIATED PROTEIN 26"/>
    <property type="match status" value="1"/>
</dbReference>
<protein>
    <recommendedName>
        <fullName evidence="5">rRNA-processing protein FYV7</fullName>
    </recommendedName>
</protein>
<evidence type="ECO:0000256" key="2">
    <source>
        <dbReference type="SAM" id="MobiDB-lite"/>
    </source>
</evidence>
<proteinExistence type="predicted"/>
<evidence type="ECO:0000313" key="4">
    <source>
        <dbReference type="Proteomes" id="UP000747110"/>
    </source>
</evidence>
<gene>
    <name evidence="3" type="ORF">Vretifemale_3216</name>
</gene>
<dbReference type="PANTHER" id="PTHR15657:SF1">
    <property type="entry name" value="THYROID TRANSCRIPTION FACTOR 1-ASSOCIATED PROTEIN 26"/>
    <property type="match status" value="1"/>
</dbReference>
<dbReference type="InterPro" id="IPR013730">
    <property type="entry name" value="Fyv7/TAP26"/>
</dbReference>
<feature type="coiled-coil region" evidence="1">
    <location>
        <begin position="251"/>
        <end position="281"/>
    </location>
</feature>
<dbReference type="Pfam" id="PF08524">
    <property type="entry name" value="rRNA_processing"/>
    <property type="match status" value="1"/>
</dbReference>
<organism evidence="3 4">
    <name type="scientific">Volvox reticuliferus</name>
    <dbReference type="NCBI Taxonomy" id="1737510"/>
    <lineage>
        <taxon>Eukaryota</taxon>
        <taxon>Viridiplantae</taxon>
        <taxon>Chlorophyta</taxon>
        <taxon>core chlorophytes</taxon>
        <taxon>Chlorophyceae</taxon>
        <taxon>CS clade</taxon>
        <taxon>Chlamydomonadales</taxon>
        <taxon>Volvocaceae</taxon>
        <taxon>Volvox</taxon>
    </lineage>
</organism>
<dbReference type="AlphaFoldDB" id="A0A8J4C1Y1"/>
<name>A0A8J4C1Y1_9CHLO</name>
<dbReference type="EMBL" id="BNCP01000004">
    <property type="protein sequence ID" value="GIL72971.1"/>
    <property type="molecule type" value="Genomic_DNA"/>
</dbReference>
<feature type="compositionally biased region" description="Basic and acidic residues" evidence="2">
    <location>
        <begin position="226"/>
        <end position="240"/>
    </location>
</feature>
<accession>A0A8J4C1Y1</accession>
<reference evidence="3" key="1">
    <citation type="journal article" date="2021" name="Proc. Natl. Acad. Sci. U.S.A.">
        <title>Three genomes in the algal genus Volvox reveal the fate of a haploid sex-determining region after a transition to homothallism.</title>
        <authorList>
            <person name="Yamamoto K."/>
            <person name="Hamaji T."/>
            <person name="Kawai-Toyooka H."/>
            <person name="Matsuzaki R."/>
            <person name="Takahashi F."/>
            <person name="Nishimura Y."/>
            <person name="Kawachi M."/>
            <person name="Noguchi H."/>
            <person name="Minakuchi Y."/>
            <person name="Umen J.G."/>
            <person name="Toyoda A."/>
            <person name="Nozaki H."/>
        </authorList>
    </citation>
    <scope>NUCLEOTIDE SEQUENCE</scope>
    <source>
        <strain evidence="3">NIES-3786</strain>
    </source>
</reference>
<keyword evidence="4" id="KW-1185">Reference proteome</keyword>
<feature type="region of interest" description="Disordered" evidence="2">
    <location>
        <begin position="116"/>
        <end position="244"/>
    </location>
</feature>